<reference evidence="1" key="1">
    <citation type="journal article" date="2023" name="Mol. Phylogenet. Evol.">
        <title>Genome-scale phylogeny and comparative genomics of the fungal order Sordariales.</title>
        <authorList>
            <person name="Hensen N."/>
            <person name="Bonometti L."/>
            <person name="Westerberg I."/>
            <person name="Brannstrom I.O."/>
            <person name="Guillou S."/>
            <person name="Cros-Aarteil S."/>
            <person name="Calhoun S."/>
            <person name="Haridas S."/>
            <person name="Kuo A."/>
            <person name="Mondo S."/>
            <person name="Pangilinan J."/>
            <person name="Riley R."/>
            <person name="LaButti K."/>
            <person name="Andreopoulos B."/>
            <person name="Lipzen A."/>
            <person name="Chen C."/>
            <person name="Yan M."/>
            <person name="Daum C."/>
            <person name="Ng V."/>
            <person name="Clum A."/>
            <person name="Steindorff A."/>
            <person name="Ohm R.A."/>
            <person name="Martin F."/>
            <person name="Silar P."/>
            <person name="Natvig D.O."/>
            <person name="Lalanne C."/>
            <person name="Gautier V."/>
            <person name="Ament-Velasquez S.L."/>
            <person name="Kruys A."/>
            <person name="Hutchinson M.I."/>
            <person name="Powell A.J."/>
            <person name="Barry K."/>
            <person name="Miller A.N."/>
            <person name="Grigoriev I.V."/>
            <person name="Debuchy R."/>
            <person name="Gladieux P."/>
            <person name="Hiltunen Thoren M."/>
            <person name="Johannesson H."/>
        </authorList>
    </citation>
    <scope>NUCLEOTIDE SEQUENCE</scope>
    <source>
        <strain evidence="1">CBS 958.72</strain>
    </source>
</reference>
<evidence type="ECO:0000313" key="2">
    <source>
        <dbReference type="Proteomes" id="UP001287356"/>
    </source>
</evidence>
<reference evidence="1" key="2">
    <citation type="submission" date="2023-06" db="EMBL/GenBank/DDBJ databases">
        <authorList>
            <consortium name="Lawrence Berkeley National Laboratory"/>
            <person name="Haridas S."/>
            <person name="Hensen N."/>
            <person name="Bonometti L."/>
            <person name="Westerberg I."/>
            <person name="Brannstrom I.O."/>
            <person name="Guillou S."/>
            <person name="Cros-Aarteil S."/>
            <person name="Calhoun S."/>
            <person name="Kuo A."/>
            <person name="Mondo S."/>
            <person name="Pangilinan J."/>
            <person name="Riley R."/>
            <person name="Labutti K."/>
            <person name="Andreopoulos B."/>
            <person name="Lipzen A."/>
            <person name="Chen C."/>
            <person name="Yanf M."/>
            <person name="Daum C."/>
            <person name="Ng V."/>
            <person name="Clum A."/>
            <person name="Steindorff A."/>
            <person name="Ohm R."/>
            <person name="Martin F."/>
            <person name="Silar P."/>
            <person name="Natvig D."/>
            <person name="Lalanne C."/>
            <person name="Gautier V."/>
            <person name="Ament-Velasquez S.L."/>
            <person name="Kruys A."/>
            <person name="Hutchinson M.I."/>
            <person name="Powell A.J."/>
            <person name="Barry K."/>
            <person name="Miller A.N."/>
            <person name="Grigoriev I.V."/>
            <person name="Debuchy R."/>
            <person name="Gladieux P."/>
            <person name="Thoren M.H."/>
            <person name="Johannesson H."/>
        </authorList>
    </citation>
    <scope>NUCLEOTIDE SEQUENCE</scope>
    <source>
        <strain evidence="1">CBS 958.72</strain>
    </source>
</reference>
<dbReference type="PANTHER" id="PTHR47691:SF3">
    <property type="entry name" value="HTH-TYPE TRANSCRIPTIONAL REGULATOR RV0890C-RELATED"/>
    <property type="match status" value="1"/>
</dbReference>
<organism evidence="1 2">
    <name type="scientific">Lasiosphaeria ovina</name>
    <dbReference type="NCBI Taxonomy" id="92902"/>
    <lineage>
        <taxon>Eukaryota</taxon>
        <taxon>Fungi</taxon>
        <taxon>Dikarya</taxon>
        <taxon>Ascomycota</taxon>
        <taxon>Pezizomycotina</taxon>
        <taxon>Sordariomycetes</taxon>
        <taxon>Sordariomycetidae</taxon>
        <taxon>Sordariales</taxon>
        <taxon>Lasiosphaeriaceae</taxon>
        <taxon>Lasiosphaeria</taxon>
    </lineage>
</organism>
<dbReference type="Proteomes" id="UP001287356">
    <property type="component" value="Unassembled WGS sequence"/>
</dbReference>
<dbReference type="EMBL" id="JAULSN010000016">
    <property type="protein sequence ID" value="KAK3358406.1"/>
    <property type="molecule type" value="Genomic_DNA"/>
</dbReference>
<accession>A0AAE0JS83</accession>
<dbReference type="PANTHER" id="PTHR47691">
    <property type="entry name" value="REGULATOR-RELATED"/>
    <property type="match status" value="1"/>
</dbReference>
<dbReference type="SUPFAM" id="SSF52540">
    <property type="entry name" value="P-loop containing nucleoside triphosphate hydrolases"/>
    <property type="match status" value="1"/>
</dbReference>
<dbReference type="Gene3D" id="3.40.50.300">
    <property type="entry name" value="P-loop containing nucleotide triphosphate hydrolases"/>
    <property type="match status" value="1"/>
</dbReference>
<dbReference type="AlphaFoldDB" id="A0AAE0JS83"/>
<protein>
    <recommendedName>
        <fullName evidence="3">NB-ARC domain-containing protein</fullName>
    </recommendedName>
</protein>
<sequence length="242" mass="26684">MAIEGLGGIGKTQLALEAAFRLRDNHPACSVFWVPATDIASFENAYREFGRALRVSGIDEMGSDVKPAVQMALCTSSHEWLLIIDGADDTDLVFEAGAGATWMAIQLLETVPETRIDQGMWLKYLPHMMAVLQDCRSKLQVDQRILYRLMVKTSEVYHAIGEYNVAERLFQFGSEIATRVFRTGGVETVPCIEGYAGVAQFLHASRPAFLGPHMDSTLESKSQGATCHIARKAKMEGLLVVE</sequence>
<gene>
    <name evidence="1" type="ORF">B0T24DRAFT_685482</name>
</gene>
<keyword evidence="2" id="KW-1185">Reference proteome</keyword>
<name>A0AAE0JS83_9PEZI</name>
<evidence type="ECO:0008006" key="3">
    <source>
        <dbReference type="Google" id="ProtNLM"/>
    </source>
</evidence>
<proteinExistence type="predicted"/>
<comment type="caution">
    <text evidence="1">The sequence shown here is derived from an EMBL/GenBank/DDBJ whole genome shotgun (WGS) entry which is preliminary data.</text>
</comment>
<dbReference type="InterPro" id="IPR027417">
    <property type="entry name" value="P-loop_NTPase"/>
</dbReference>
<evidence type="ECO:0000313" key="1">
    <source>
        <dbReference type="EMBL" id="KAK3358406.1"/>
    </source>
</evidence>